<protein>
    <submittedName>
        <fullName evidence="15">Gei-17</fullName>
    </submittedName>
</protein>
<evidence type="ECO:0000256" key="2">
    <source>
        <dbReference type="ARBA" id="ARBA00004718"/>
    </source>
</evidence>
<keyword evidence="6 10" id="KW-0863">Zinc-finger</keyword>
<dbReference type="PANTHER" id="PTHR10782:SF94">
    <property type="entry name" value="SUPPRESSOR OF VARIEGATION 2-10, ISOFORM I"/>
    <property type="match status" value="1"/>
</dbReference>
<dbReference type="Pfam" id="PF14324">
    <property type="entry name" value="PINIT"/>
    <property type="match status" value="1"/>
</dbReference>
<dbReference type="FunFam" id="2.60.120.780:FF:000007">
    <property type="entry name" value="E3 SUMO-protein ligase gei-17"/>
    <property type="match status" value="1"/>
</dbReference>
<feature type="region of interest" description="Disordered" evidence="11">
    <location>
        <begin position="707"/>
        <end position="735"/>
    </location>
</feature>
<evidence type="ECO:0000256" key="4">
    <source>
        <dbReference type="ARBA" id="ARBA00022679"/>
    </source>
</evidence>
<dbReference type="InterPro" id="IPR038654">
    <property type="entry name" value="PINIT_sf"/>
</dbReference>
<dbReference type="CDD" id="cd16650">
    <property type="entry name" value="SP-RING_PIAS-like"/>
    <property type="match status" value="1"/>
</dbReference>
<organism evidence="15 16">
    <name type="scientific">Pristionchus pacificus</name>
    <name type="common">Parasitic nematode worm</name>
    <dbReference type="NCBI Taxonomy" id="54126"/>
    <lineage>
        <taxon>Eukaryota</taxon>
        <taxon>Metazoa</taxon>
        <taxon>Ecdysozoa</taxon>
        <taxon>Nematoda</taxon>
        <taxon>Chromadorea</taxon>
        <taxon>Rhabditida</taxon>
        <taxon>Rhabditina</taxon>
        <taxon>Diplogasteromorpha</taxon>
        <taxon>Diplogasteroidea</taxon>
        <taxon>Neodiplogasteridae</taxon>
        <taxon>Pristionchus</taxon>
    </lineage>
</organism>
<evidence type="ECO:0000256" key="3">
    <source>
        <dbReference type="ARBA" id="ARBA00005383"/>
    </source>
</evidence>
<dbReference type="GO" id="GO:0005634">
    <property type="term" value="C:nucleus"/>
    <property type="evidence" value="ECO:0007669"/>
    <property type="project" value="UniProtKB-SubCell"/>
</dbReference>
<accession>A0A8R1U6M4</accession>
<evidence type="ECO:0000256" key="9">
    <source>
        <dbReference type="ARBA" id="ARBA00023242"/>
    </source>
</evidence>
<keyword evidence="16" id="KW-1185">Reference proteome</keyword>
<dbReference type="PROSITE" id="PS51466">
    <property type="entry name" value="PINIT"/>
    <property type="match status" value="1"/>
</dbReference>
<dbReference type="GO" id="GO:0000785">
    <property type="term" value="C:chromatin"/>
    <property type="evidence" value="ECO:0000318"/>
    <property type="project" value="GO_Central"/>
</dbReference>
<proteinExistence type="inferred from homology"/>
<reference evidence="16" key="1">
    <citation type="journal article" date="2008" name="Nat. Genet.">
        <title>The Pristionchus pacificus genome provides a unique perspective on nematode lifestyle and parasitism.</title>
        <authorList>
            <person name="Dieterich C."/>
            <person name="Clifton S.W."/>
            <person name="Schuster L.N."/>
            <person name="Chinwalla A."/>
            <person name="Delehaunty K."/>
            <person name="Dinkelacker I."/>
            <person name="Fulton L."/>
            <person name="Fulton R."/>
            <person name="Godfrey J."/>
            <person name="Minx P."/>
            <person name="Mitreva M."/>
            <person name="Roeseler W."/>
            <person name="Tian H."/>
            <person name="Witte H."/>
            <person name="Yang S.P."/>
            <person name="Wilson R.K."/>
            <person name="Sommer R.J."/>
        </authorList>
    </citation>
    <scope>NUCLEOTIDE SEQUENCE [LARGE SCALE GENOMIC DNA]</scope>
    <source>
        <strain evidence="16">PS312</strain>
    </source>
</reference>
<dbReference type="PROSITE" id="PS50800">
    <property type="entry name" value="SAP"/>
    <property type="match status" value="1"/>
</dbReference>
<comment type="similarity">
    <text evidence="3">Belongs to the PIAS family.</text>
</comment>
<dbReference type="PROSITE" id="PS51044">
    <property type="entry name" value="ZF_SP_RING"/>
    <property type="match status" value="1"/>
</dbReference>
<evidence type="ECO:0000256" key="8">
    <source>
        <dbReference type="ARBA" id="ARBA00022833"/>
    </source>
</evidence>
<feature type="domain" description="SP-RING-type" evidence="13">
    <location>
        <begin position="346"/>
        <end position="427"/>
    </location>
</feature>
<evidence type="ECO:0000256" key="11">
    <source>
        <dbReference type="SAM" id="MobiDB-lite"/>
    </source>
</evidence>
<keyword evidence="8" id="KW-0862">Zinc</keyword>
<dbReference type="AlphaFoldDB" id="A0A8R1U6M4"/>
<dbReference type="InterPro" id="IPR013083">
    <property type="entry name" value="Znf_RING/FYVE/PHD"/>
</dbReference>
<gene>
    <name evidence="15" type="primary">WBGene00094444</name>
</gene>
<evidence type="ECO:0000256" key="7">
    <source>
        <dbReference type="ARBA" id="ARBA00022786"/>
    </source>
</evidence>
<keyword evidence="9" id="KW-0539">Nucleus</keyword>
<dbReference type="GO" id="GO:0061665">
    <property type="term" value="F:SUMO ligase activity"/>
    <property type="evidence" value="ECO:0000318"/>
    <property type="project" value="GO_Central"/>
</dbReference>
<dbReference type="OrthoDB" id="5875376at2759"/>
<dbReference type="Gene3D" id="3.30.40.10">
    <property type="entry name" value="Zinc/RING finger domain, C3HC4 (zinc finger)"/>
    <property type="match status" value="1"/>
</dbReference>
<evidence type="ECO:0000256" key="10">
    <source>
        <dbReference type="PROSITE-ProRule" id="PRU00452"/>
    </source>
</evidence>
<dbReference type="GO" id="GO:0006357">
    <property type="term" value="P:regulation of transcription by RNA polymerase II"/>
    <property type="evidence" value="ECO:0000318"/>
    <property type="project" value="GO_Central"/>
</dbReference>
<evidence type="ECO:0000256" key="5">
    <source>
        <dbReference type="ARBA" id="ARBA00022723"/>
    </source>
</evidence>
<dbReference type="Pfam" id="PF02891">
    <property type="entry name" value="zf-MIZ"/>
    <property type="match status" value="1"/>
</dbReference>
<dbReference type="PANTHER" id="PTHR10782">
    <property type="entry name" value="ZINC FINGER MIZ DOMAIN-CONTAINING PROTEIN"/>
    <property type="match status" value="1"/>
</dbReference>
<evidence type="ECO:0000259" key="12">
    <source>
        <dbReference type="PROSITE" id="PS50800"/>
    </source>
</evidence>
<dbReference type="Gene3D" id="1.10.720.30">
    <property type="entry name" value="SAP domain"/>
    <property type="match status" value="1"/>
</dbReference>
<feature type="compositionally biased region" description="Polar residues" evidence="11">
    <location>
        <begin position="519"/>
        <end position="530"/>
    </location>
</feature>
<evidence type="ECO:0000313" key="15">
    <source>
        <dbReference type="EnsemblMetazoa" id="PPA04890c.1"/>
    </source>
</evidence>
<comment type="pathway">
    <text evidence="2">Protein modification; protein sumoylation.</text>
</comment>
<dbReference type="GO" id="GO:0016925">
    <property type="term" value="P:protein sumoylation"/>
    <property type="evidence" value="ECO:0000318"/>
    <property type="project" value="GO_Central"/>
</dbReference>
<dbReference type="GO" id="GO:0003712">
    <property type="term" value="F:transcription coregulator activity"/>
    <property type="evidence" value="ECO:0000318"/>
    <property type="project" value="GO_Central"/>
</dbReference>
<keyword evidence="5" id="KW-0479">Metal-binding</keyword>
<name>A0A8R1U6M4_PRIPA</name>
<dbReference type="Proteomes" id="UP000005239">
    <property type="component" value="Unassembled WGS sequence"/>
</dbReference>
<feature type="region of interest" description="Disordered" evidence="11">
    <location>
        <begin position="451"/>
        <end position="488"/>
    </location>
</feature>
<evidence type="ECO:0000256" key="1">
    <source>
        <dbReference type="ARBA" id="ARBA00004123"/>
    </source>
</evidence>
<dbReference type="InterPro" id="IPR023321">
    <property type="entry name" value="PINIT"/>
</dbReference>
<dbReference type="InterPro" id="IPR004181">
    <property type="entry name" value="Znf_MIZ"/>
</dbReference>
<reference evidence="15" key="2">
    <citation type="submission" date="2022-06" db="UniProtKB">
        <authorList>
            <consortium name="EnsemblMetazoa"/>
        </authorList>
    </citation>
    <scope>IDENTIFICATION</scope>
    <source>
        <strain evidence="15">PS312</strain>
    </source>
</reference>
<keyword evidence="7" id="KW-0833">Ubl conjugation pathway</keyword>
<feature type="region of interest" description="Disordered" evidence="11">
    <location>
        <begin position="519"/>
        <end position="579"/>
    </location>
</feature>
<feature type="domain" description="PINIT" evidence="14">
    <location>
        <begin position="148"/>
        <end position="313"/>
    </location>
</feature>
<dbReference type="InterPro" id="IPR036361">
    <property type="entry name" value="SAP_dom_sf"/>
</dbReference>
<feature type="domain" description="SAP" evidence="12">
    <location>
        <begin position="20"/>
        <end position="54"/>
    </location>
</feature>
<evidence type="ECO:0000256" key="6">
    <source>
        <dbReference type="ARBA" id="ARBA00022771"/>
    </source>
</evidence>
<feature type="compositionally biased region" description="Low complexity" evidence="11">
    <location>
        <begin position="536"/>
        <end position="548"/>
    </location>
</feature>
<evidence type="ECO:0000259" key="13">
    <source>
        <dbReference type="PROSITE" id="PS51044"/>
    </source>
</evidence>
<dbReference type="GO" id="GO:0008270">
    <property type="term" value="F:zinc ion binding"/>
    <property type="evidence" value="ECO:0007669"/>
    <property type="project" value="UniProtKB-KW"/>
</dbReference>
<evidence type="ECO:0000259" key="14">
    <source>
        <dbReference type="PROSITE" id="PS51466"/>
    </source>
</evidence>
<comment type="subcellular location">
    <subcellularLocation>
        <location evidence="1">Nucleus</location>
    </subcellularLocation>
</comment>
<dbReference type="EnsemblMetazoa" id="PPA04890c.1">
    <property type="protein sequence ID" value="PPA04890c.1"/>
    <property type="gene ID" value="WBGene00094444"/>
</dbReference>
<dbReference type="Gene3D" id="2.60.120.780">
    <property type="entry name" value="PINIT domain"/>
    <property type="match status" value="1"/>
</dbReference>
<dbReference type="InterPro" id="IPR003034">
    <property type="entry name" value="SAP_dom"/>
</dbReference>
<sequence>MLPIGQNRPTSETQLYENKLSQFKVNDLQSLLQAFKVQKVGKKSELYTRCVEMLRTPNMTKAVIEKIKELETRCNRPSPYPLPTIAPMYNNQQQHNIYQQQRGYAGYGGAMPGLMGGGMSLQQNMNNLMVSRASERTKPVLQSVNLNQTSNINPRPARHLTAMPLPFYDPIHTLLEPQELPASVNLNCKLQAQVNLQFVLSAEHHMKLSVNEKDFPRTEVQLRFFNTTGDILNIEQPDDFPLNCNVRINEASVNLPNVIPTNKPNVEPKRPSRPVNITQYVINQPREKQHRMRVDWTADKRQWAVAIYLVTRVNSDILRKRVVASPSFELPYETTEATIRKRLGGDDEDVCMDTLKISLLCPLMKTRMTIAARSRDCTHLQCFDLDSYLMLNEKKPAWKCGVCNSSAPYHKLIIDKYFMKMLKDLGPAVTDVELLKDGNYRVISEDDAFDISDDDDCGSSKPKAAQQPKQEPASGSRPSSLVGAAPATGAKKMDVDDGIITISDDEDEDQDLRNAIQASMPGTASEQLQRTPVKASPPSDDSIIILDDTPPRPEAESRLASGSSASSGVGGGASSSSWRPVASSSAAVCSSSNAAPAAAAATTTTTYAQQQQQPRNLADALSQATGIRPSGVIPSQLQLNGGGGAAPLSAAVMAANQPIYNWGAPQSAPPMMQQQQPWQYAMQQQMQQNGYANYGYGAPGMAPFDPRQMWAPPNGPPNFAPAPNSTVIRRHDDPR</sequence>
<dbReference type="SUPFAM" id="SSF68906">
    <property type="entry name" value="SAP domain"/>
    <property type="match status" value="1"/>
</dbReference>
<evidence type="ECO:0000313" key="16">
    <source>
        <dbReference type="Proteomes" id="UP000005239"/>
    </source>
</evidence>
<keyword evidence="4" id="KW-0808">Transferase</keyword>